<accession>A0A6J5YTR7</accession>
<dbReference type="EMBL" id="CAESAK010000022">
    <property type="protein sequence ID" value="CAB4332297.1"/>
    <property type="molecule type" value="Genomic_DNA"/>
</dbReference>
<reference evidence="2" key="1">
    <citation type="submission" date="2020-05" db="EMBL/GenBank/DDBJ databases">
        <authorList>
            <person name="Chiriac C."/>
            <person name="Salcher M."/>
            <person name="Ghai R."/>
            <person name="Kavagutti S V."/>
        </authorList>
    </citation>
    <scope>NUCLEOTIDE SEQUENCE</scope>
</reference>
<evidence type="ECO:0000313" key="2">
    <source>
        <dbReference type="EMBL" id="CAB4332297.1"/>
    </source>
</evidence>
<organism evidence="2">
    <name type="scientific">freshwater metagenome</name>
    <dbReference type="NCBI Taxonomy" id="449393"/>
    <lineage>
        <taxon>unclassified sequences</taxon>
        <taxon>metagenomes</taxon>
        <taxon>ecological metagenomes</taxon>
    </lineage>
</organism>
<dbReference type="Pfam" id="PF08486">
    <property type="entry name" value="SpoIID"/>
    <property type="match status" value="1"/>
</dbReference>
<proteinExistence type="predicted"/>
<protein>
    <submittedName>
        <fullName evidence="2">Unannotated protein</fullName>
    </submittedName>
</protein>
<name>A0A6J5YTR7_9ZZZZ</name>
<sequence>MRMFSIRRIATLLIPTLLSLYFPAYSFAQDIPQTFSFTGAGYGHGVGMSQIGGKARAVAGESATTILKYYYKDVEVAPIVDTATIRVNIGHLLKGAIFVTNSKGSSLSFYPGDLPISDTTTAPIATFSSKKKVPISISIDKKSIQGIPGNHSALTLRWSGGELPLLSMTQSTSTGSYRYGQVQIKVVKAALEITNSLSLRDEYLLGISEISSSWPAAMLEAQTIASRSYALSKMGAIKGSCDCNLYSHIADQNFVGYAKEGEAKFGAIWRAAVLRTIVDTSTGLAVLSNGKPIQAYFFSSSGGATQTTADAWGGYTSYTQSVPDTASVVVALNPRFASWKVSTTQALVAAAFILPDVISLEIVSRNEAGAVTRIKGTSSTGVSKILRGDTFRSRAKLPSPWFTPVS</sequence>
<gene>
    <name evidence="2" type="ORF">UFOPK3775_00272</name>
</gene>
<dbReference type="InterPro" id="IPR013693">
    <property type="entry name" value="SpoIID/LytB_N"/>
</dbReference>
<evidence type="ECO:0000259" key="1">
    <source>
        <dbReference type="Pfam" id="PF08486"/>
    </source>
</evidence>
<dbReference type="AlphaFoldDB" id="A0A6J5YTR7"/>
<feature type="domain" description="Sporulation stage II protein D amidase enhancer LytB N-terminal" evidence="1">
    <location>
        <begin position="192"/>
        <end position="276"/>
    </location>
</feature>